<dbReference type="InterPro" id="IPR055670">
    <property type="entry name" value="DUF7246"/>
</dbReference>
<name>A0A2D0ZNI5_9CAUD</name>
<proteinExistence type="predicted"/>
<dbReference type="EMBL" id="MF668286">
    <property type="protein sequence ID" value="ASZ74928.1"/>
    <property type="molecule type" value="Genomic_DNA"/>
</dbReference>
<dbReference type="Pfam" id="PF23904">
    <property type="entry name" value="DUF7246"/>
    <property type="match status" value="1"/>
</dbReference>
<evidence type="ECO:0000313" key="3">
    <source>
        <dbReference type="Proteomes" id="UP000231419"/>
    </source>
</evidence>
<feature type="domain" description="DUF7246" evidence="1">
    <location>
        <begin position="1"/>
        <end position="97"/>
    </location>
</feature>
<dbReference type="OrthoDB" id="17272at10239"/>
<gene>
    <name evidence="2" type="ORF">SEA_TRINA_114</name>
</gene>
<protein>
    <recommendedName>
        <fullName evidence="1">DUF7246 domain-containing protein</fullName>
    </recommendedName>
</protein>
<organism evidence="2 3">
    <name type="scientific">Rhodococcus phage Trina</name>
    <dbReference type="NCBI Taxonomy" id="2027905"/>
    <lineage>
        <taxon>Viruses</taxon>
        <taxon>Duplodnaviria</taxon>
        <taxon>Heunggongvirae</taxon>
        <taxon>Uroviricota</taxon>
        <taxon>Caudoviricetes</taxon>
        <taxon>Trinavirus</taxon>
        <taxon>Trinavirus trina</taxon>
    </lineage>
</organism>
<sequence length="98" mass="11330">MVRQKKAVKDVLGPYWYNPNIRLVYELPFKKDVIVPGTLLKLTGSDRSIYRFVCLVVNSETGKEWIDVFDTNLGGKRSFYVDRIKAIHIAKKSRAKKV</sequence>
<dbReference type="Proteomes" id="UP000231419">
    <property type="component" value="Segment"/>
</dbReference>
<evidence type="ECO:0000313" key="2">
    <source>
        <dbReference type="EMBL" id="ASZ74928.1"/>
    </source>
</evidence>
<reference evidence="3" key="1">
    <citation type="submission" date="2017-08" db="EMBL/GenBank/DDBJ databases">
        <authorList>
            <person name="de Groot N.N."/>
        </authorList>
    </citation>
    <scope>NUCLEOTIDE SEQUENCE [LARGE SCALE GENOMIC DNA]</scope>
</reference>
<evidence type="ECO:0000259" key="1">
    <source>
        <dbReference type="Pfam" id="PF23904"/>
    </source>
</evidence>
<accession>A0A2D0ZNI5</accession>
<keyword evidence="3" id="KW-1185">Reference proteome</keyword>